<organism evidence="11 12">
    <name type="scientific">Rhodocollybia butyracea</name>
    <dbReference type="NCBI Taxonomy" id="206335"/>
    <lineage>
        <taxon>Eukaryota</taxon>
        <taxon>Fungi</taxon>
        <taxon>Dikarya</taxon>
        <taxon>Basidiomycota</taxon>
        <taxon>Agaricomycotina</taxon>
        <taxon>Agaricomycetes</taxon>
        <taxon>Agaricomycetidae</taxon>
        <taxon>Agaricales</taxon>
        <taxon>Marasmiineae</taxon>
        <taxon>Omphalotaceae</taxon>
        <taxon>Rhodocollybia</taxon>
    </lineage>
</organism>
<evidence type="ECO:0000313" key="12">
    <source>
        <dbReference type="Proteomes" id="UP000772434"/>
    </source>
</evidence>
<proteinExistence type="inferred from homology"/>
<dbReference type="SUPFAM" id="SSF48264">
    <property type="entry name" value="Cytochrome P450"/>
    <property type="match status" value="1"/>
</dbReference>
<dbReference type="GO" id="GO:0005506">
    <property type="term" value="F:iron ion binding"/>
    <property type="evidence" value="ECO:0007669"/>
    <property type="project" value="InterPro"/>
</dbReference>
<reference evidence="11" key="1">
    <citation type="submission" date="2020-11" db="EMBL/GenBank/DDBJ databases">
        <authorList>
            <consortium name="DOE Joint Genome Institute"/>
            <person name="Ahrendt S."/>
            <person name="Riley R."/>
            <person name="Andreopoulos W."/>
            <person name="Labutti K."/>
            <person name="Pangilinan J."/>
            <person name="Ruiz-Duenas F.J."/>
            <person name="Barrasa J.M."/>
            <person name="Sanchez-Garcia M."/>
            <person name="Camarero S."/>
            <person name="Miyauchi S."/>
            <person name="Serrano A."/>
            <person name="Linde D."/>
            <person name="Babiker R."/>
            <person name="Drula E."/>
            <person name="Ayuso-Fernandez I."/>
            <person name="Pacheco R."/>
            <person name="Padilla G."/>
            <person name="Ferreira P."/>
            <person name="Barriuso J."/>
            <person name="Kellner H."/>
            <person name="Castanera R."/>
            <person name="Alfaro M."/>
            <person name="Ramirez L."/>
            <person name="Pisabarro A.G."/>
            <person name="Kuo A."/>
            <person name="Tritt A."/>
            <person name="Lipzen A."/>
            <person name="He G."/>
            <person name="Yan M."/>
            <person name="Ng V."/>
            <person name="Cullen D."/>
            <person name="Martin F."/>
            <person name="Rosso M.-N."/>
            <person name="Henrissat B."/>
            <person name="Hibbett D."/>
            <person name="Martinez A.T."/>
            <person name="Grigoriev I.V."/>
        </authorList>
    </citation>
    <scope>NUCLEOTIDE SEQUENCE</scope>
    <source>
        <strain evidence="11">AH 40177</strain>
    </source>
</reference>
<keyword evidence="8 10" id="KW-0503">Monooxygenase</keyword>
<comment type="pathway">
    <text evidence="2">Secondary metabolite biosynthesis.</text>
</comment>
<dbReference type="InterPro" id="IPR001128">
    <property type="entry name" value="Cyt_P450"/>
</dbReference>
<evidence type="ECO:0000256" key="10">
    <source>
        <dbReference type="RuleBase" id="RU000461"/>
    </source>
</evidence>
<dbReference type="Gene3D" id="1.10.630.10">
    <property type="entry name" value="Cytochrome P450"/>
    <property type="match status" value="1"/>
</dbReference>
<dbReference type="OrthoDB" id="2789670at2759"/>
<dbReference type="InterPro" id="IPR050364">
    <property type="entry name" value="Cytochrome_P450_fung"/>
</dbReference>
<evidence type="ECO:0000256" key="9">
    <source>
        <dbReference type="PIRSR" id="PIRSR602401-1"/>
    </source>
</evidence>
<dbReference type="PROSITE" id="PS00086">
    <property type="entry name" value="CYTOCHROME_P450"/>
    <property type="match status" value="1"/>
</dbReference>
<dbReference type="GO" id="GO:0016705">
    <property type="term" value="F:oxidoreductase activity, acting on paired donors, with incorporation or reduction of molecular oxygen"/>
    <property type="evidence" value="ECO:0007669"/>
    <property type="project" value="InterPro"/>
</dbReference>
<gene>
    <name evidence="11" type="ORF">BDP27DRAFT_1317820</name>
</gene>
<accession>A0A9P5Q4C2</accession>
<dbReference type="InterPro" id="IPR017972">
    <property type="entry name" value="Cyt_P450_CS"/>
</dbReference>
<keyword evidence="5 9" id="KW-0479">Metal-binding</keyword>
<dbReference type="EMBL" id="JADNRY010000015">
    <property type="protein sequence ID" value="KAF9074000.1"/>
    <property type="molecule type" value="Genomic_DNA"/>
</dbReference>
<keyword evidence="4 9" id="KW-0349">Heme</keyword>
<comment type="caution">
    <text evidence="11">The sequence shown here is derived from an EMBL/GenBank/DDBJ whole genome shotgun (WGS) entry which is preliminary data.</text>
</comment>
<evidence type="ECO:0000256" key="5">
    <source>
        <dbReference type="ARBA" id="ARBA00022723"/>
    </source>
</evidence>
<dbReference type="GO" id="GO:0020037">
    <property type="term" value="F:heme binding"/>
    <property type="evidence" value="ECO:0007669"/>
    <property type="project" value="InterPro"/>
</dbReference>
<dbReference type="PANTHER" id="PTHR46300:SF7">
    <property type="entry name" value="P450, PUTATIVE (EUROFUNG)-RELATED"/>
    <property type="match status" value="1"/>
</dbReference>
<dbReference type="PRINTS" id="PR00385">
    <property type="entry name" value="P450"/>
</dbReference>
<comment type="similarity">
    <text evidence="3 10">Belongs to the cytochrome P450 family.</text>
</comment>
<keyword evidence="12" id="KW-1185">Reference proteome</keyword>
<dbReference type="AlphaFoldDB" id="A0A9P5Q4C2"/>
<comment type="cofactor">
    <cofactor evidence="1 9">
        <name>heme</name>
        <dbReference type="ChEBI" id="CHEBI:30413"/>
    </cofactor>
</comment>
<dbReference type="InterPro" id="IPR002401">
    <property type="entry name" value="Cyt_P450_E_grp-I"/>
</dbReference>
<evidence type="ECO:0000256" key="1">
    <source>
        <dbReference type="ARBA" id="ARBA00001971"/>
    </source>
</evidence>
<sequence>MNSALALLVVPIAYTLYKRHLENARQYPLPPGPKKLPIVENLFHVPRGGYLWLDYAEMCRRYESNIIHLSALGNSIIILNSAKAVSDLLDKRSSIYSSRPATVMLGELMGWGAAFIFRPNDEFWKAQRKIMNQAMPPTDPKRFHAQQISSTHDLLRVLPHSDDVMKSLQTWAAVFIMDVTYGIQGEEAKPYLPTVMAALESMSVAGTPGAFYVDQIPILKYVPEWFLGADFKRKAREWAKLRVEMTESAFNVTKERVAKGIATPSLTSVALEQMDPNQDIAQQEELIKTASVTAYGGGSDTTVAALGAGILALLMHPEVQAKAHAELDKVLGPGDLPTFSDEPSLPYISAIVKEALRENPITPLAFPHQLTQDDIYEGYFLPKDSIIMPNVWSILHNEEEYPEPHLFNPSRFLDADGKLNPDIKDPASAVFGFGRRICPGRHIALASLWIAIASILACYTIEPDLDEDGNPIPPKAEWYSGPTLFNHPLAFKCRFVPRSKDVEASLGISLS</sequence>
<evidence type="ECO:0000256" key="8">
    <source>
        <dbReference type="ARBA" id="ARBA00023033"/>
    </source>
</evidence>
<dbReference type="PRINTS" id="PR00463">
    <property type="entry name" value="EP450I"/>
</dbReference>
<dbReference type="Pfam" id="PF00067">
    <property type="entry name" value="p450"/>
    <property type="match status" value="1"/>
</dbReference>
<evidence type="ECO:0000256" key="6">
    <source>
        <dbReference type="ARBA" id="ARBA00023002"/>
    </source>
</evidence>
<evidence type="ECO:0000256" key="2">
    <source>
        <dbReference type="ARBA" id="ARBA00005179"/>
    </source>
</evidence>
<evidence type="ECO:0000256" key="3">
    <source>
        <dbReference type="ARBA" id="ARBA00010617"/>
    </source>
</evidence>
<keyword evidence="7 9" id="KW-0408">Iron</keyword>
<protein>
    <submittedName>
        <fullName evidence="11">Cytochrome P450</fullName>
    </submittedName>
</protein>
<evidence type="ECO:0000313" key="11">
    <source>
        <dbReference type="EMBL" id="KAF9074000.1"/>
    </source>
</evidence>
<dbReference type="Proteomes" id="UP000772434">
    <property type="component" value="Unassembled WGS sequence"/>
</dbReference>
<evidence type="ECO:0000256" key="7">
    <source>
        <dbReference type="ARBA" id="ARBA00023004"/>
    </source>
</evidence>
<evidence type="ECO:0000256" key="4">
    <source>
        <dbReference type="ARBA" id="ARBA00022617"/>
    </source>
</evidence>
<name>A0A9P5Q4C2_9AGAR</name>
<dbReference type="GO" id="GO:0004497">
    <property type="term" value="F:monooxygenase activity"/>
    <property type="evidence" value="ECO:0007669"/>
    <property type="project" value="UniProtKB-KW"/>
</dbReference>
<feature type="binding site" description="axial binding residue" evidence="9">
    <location>
        <position position="438"/>
    </location>
    <ligand>
        <name>heme</name>
        <dbReference type="ChEBI" id="CHEBI:30413"/>
    </ligand>
    <ligandPart>
        <name>Fe</name>
        <dbReference type="ChEBI" id="CHEBI:18248"/>
    </ligandPart>
</feature>
<dbReference type="CDD" id="cd11065">
    <property type="entry name" value="CYP64-like"/>
    <property type="match status" value="1"/>
</dbReference>
<dbReference type="InterPro" id="IPR036396">
    <property type="entry name" value="Cyt_P450_sf"/>
</dbReference>
<dbReference type="PANTHER" id="PTHR46300">
    <property type="entry name" value="P450, PUTATIVE (EUROFUNG)-RELATED-RELATED"/>
    <property type="match status" value="1"/>
</dbReference>
<keyword evidence="6 10" id="KW-0560">Oxidoreductase</keyword>